<protein>
    <submittedName>
        <fullName evidence="2">Uncharacterized protein</fullName>
    </submittedName>
</protein>
<sequence length="425" mass="47529">MRIFGWKPFFGWKDAIKHDVLRIPRRLSDASTLPTPPPSVYDAERWAFNRCDYCEGGAHYGERMPEPLPRPLRSGQIKCPPPAPVEPPKKAETIYLPKDDPNNCGSGEEVEEEIGEILQTRFSVSMIDSKRLNAELNKNVLPKLFKTLVVMSPSATLFAYSDNDNIKDLRDRMSLVSLLWQESAREQGEKGLEVLTIEIPGCNVIAKLIIDGLLIVLVGGSMPKFHDATFKVTKSAPGDKRYPTDNLEEKRAIIAKMKQDEAEQRINIKNVTFSDNNRFYSPAASSTGYLSTVNTQDSSDRGNDRNRNNEEEDPTFGNNSPPSHQPLSRGKAPMSDFKENTPLPSIAVLIISDNKPSSSNNKHQAESSNQKSGKKTLSPQEQIDVELGPLHVQRVKIDRVCQGLRDRFNKRGFKMPPPNSGGINF</sequence>
<feature type="compositionally biased region" description="Polar residues" evidence="1">
    <location>
        <begin position="284"/>
        <end position="297"/>
    </location>
</feature>
<evidence type="ECO:0000256" key="1">
    <source>
        <dbReference type="SAM" id="MobiDB-lite"/>
    </source>
</evidence>
<keyword evidence="3" id="KW-1185">Reference proteome</keyword>
<feature type="compositionally biased region" description="Basic and acidic residues" evidence="1">
    <location>
        <begin position="298"/>
        <end position="309"/>
    </location>
</feature>
<feature type="region of interest" description="Disordered" evidence="1">
    <location>
        <begin position="353"/>
        <end position="380"/>
    </location>
</feature>
<feature type="region of interest" description="Disordered" evidence="1">
    <location>
        <begin position="284"/>
        <end position="340"/>
    </location>
</feature>
<name>A0A9P4NZR5_9PEZI</name>
<evidence type="ECO:0000313" key="2">
    <source>
        <dbReference type="EMBL" id="KAF2434323.1"/>
    </source>
</evidence>
<feature type="compositionally biased region" description="Polar residues" evidence="1">
    <location>
        <begin position="316"/>
        <end position="326"/>
    </location>
</feature>
<accession>A0A9P4NZR5</accession>
<comment type="caution">
    <text evidence="2">The sequence shown here is derived from an EMBL/GenBank/DDBJ whole genome shotgun (WGS) entry which is preliminary data.</text>
</comment>
<gene>
    <name evidence="2" type="ORF">EJ08DRAFT_657535</name>
</gene>
<reference evidence="2" key="1">
    <citation type="journal article" date="2020" name="Stud. Mycol.">
        <title>101 Dothideomycetes genomes: a test case for predicting lifestyles and emergence of pathogens.</title>
        <authorList>
            <person name="Haridas S."/>
            <person name="Albert R."/>
            <person name="Binder M."/>
            <person name="Bloem J."/>
            <person name="Labutti K."/>
            <person name="Salamov A."/>
            <person name="Andreopoulos B."/>
            <person name="Baker S."/>
            <person name="Barry K."/>
            <person name="Bills G."/>
            <person name="Bluhm B."/>
            <person name="Cannon C."/>
            <person name="Castanera R."/>
            <person name="Culley D."/>
            <person name="Daum C."/>
            <person name="Ezra D."/>
            <person name="Gonzalez J."/>
            <person name="Henrissat B."/>
            <person name="Kuo A."/>
            <person name="Liang C."/>
            <person name="Lipzen A."/>
            <person name="Lutzoni F."/>
            <person name="Magnuson J."/>
            <person name="Mondo S."/>
            <person name="Nolan M."/>
            <person name="Ohm R."/>
            <person name="Pangilinan J."/>
            <person name="Park H.-J."/>
            <person name="Ramirez L."/>
            <person name="Alfaro M."/>
            <person name="Sun H."/>
            <person name="Tritt A."/>
            <person name="Yoshinaga Y."/>
            <person name="Zwiers L.-H."/>
            <person name="Turgeon B."/>
            <person name="Goodwin S."/>
            <person name="Spatafora J."/>
            <person name="Crous P."/>
            <person name="Grigoriev I."/>
        </authorList>
    </citation>
    <scope>NUCLEOTIDE SEQUENCE</scope>
    <source>
        <strain evidence="2">CBS 130266</strain>
    </source>
</reference>
<proteinExistence type="predicted"/>
<dbReference type="EMBL" id="MU007017">
    <property type="protein sequence ID" value="KAF2434323.1"/>
    <property type="molecule type" value="Genomic_DNA"/>
</dbReference>
<dbReference type="OrthoDB" id="3924760at2759"/>
<feature type="compositionally biased region" description="Polar residues" evidence="1">
    <location>
        <begin position="354"/>
        <end position="380"/>
    </location>
</feature>
<dbReference type="AlphaFoldDB" id="A0A9P4NZR5"/>
<organism evidence="2 3">
    <name type="scientific">Tothia fuscella</name>
    <dbReference type="NCBI Taxonomy" id="1048955"/>
    <lineage>
        <taxon>Eukaryota</taxon>
        <taxon>Fungi</taxon>
        <taxon>Dikarya</taxon>
        <taxon>Ascomycota</taxon>
        <taxon>Pezizomycotina</taxon>
        <taxon>Dothideomycetes</taxon>
        <taxon>Pleosporomycetidae</taxon>
        <taxon>Venturiales</taxon>
        <taxon>Cylindrosympodiaceae</taxon>
        <taxon>Tothia</taxon>
    </lineage>
</organism>
<dbReference type="Proteomes" id="UP000800235">
    <property type="component" value="Unassembled WGS sequence"/>
</dbReference>
<evidence type="ECO:0000313" key="3">
    <source>
        <dbReference type="Proteomes" id="UP000800235"/>
    </source>
</evidence>